<name>A0A2I0WVW3_9ASPA</name>
<feature type="compositionally biased region" description="Basic residues" evidence="1">
    <location>
        <begin position="76"/>
        <end position="88"/>
    </location>
</feature>
<protein>
    <submittedName>
        <fullName evidence="2">Uncharacterized protein</fullName>
    </submittedName>
</protein>
<sequence length="101" mass="12011">MSGRLRGIFEEGLEGNFMKDLKEEIRAELMVLRPRGLRETMELTQRVKEKYQSEKASRSNTTRGPHKSTSTTMALRPRRRHSRGKRRRELPSERHWSSSWK</sequence>
<proteinExistence type="predicted"/>
<feature type="compositionally biased region" description="Basic and acidic residues" evidence="1">
    <location>
        <begin position="89"/>
        <end position="101"/>
    </location>
</feature>
<organism evidence="2 3">
    <name type="scientific">Dendrobium catenatum</name>
    <dbReference type="NCBI Taxonomy" id="906689"/>
    <lineage>
        <taxon>Eukaryota</taxon>
        <taxon>Viridiplantae</taxon>
        <taxon>Streptophyta</taxon>
        <taxon>Embryophyta</taxon>
        <taxon>Tracheophyta</taxon>
        <taxon>Spermatophyta</taxon>
        <taxon>Magnoliopsida</taxon>
        <taxon>Liliopsida</taxon>
        <taxon>Asparagales</taxon>
        <taxon>Orchidaceae</taxon>
        <taxon>Epidendroideae</taxon>
        <taxon>Malaxideae</taxon>
        <taxon>Dendrobiinae</taxon>
        <taxon>Dendrobium</taxon>
    </lineage>
</organism>
<feature type="compositionally biased region" description="Basic and acidic residues" evidence="1">
    <location>
        <begin position="44"/>
        <end position="57"/>
    </location>
</feature>
<dbReference type="EMBL" id="KZ502415">
    <property type="protein sequence ID" value="PKU79794.1"/>
    <property type="molecule type" value="Genomic_DNA"/>
</dbReference>
<reference evidence="2 3" key="2">
    <citation type="journal article" date="2017" name="Nature">
        <title>The Apostasia genome and the evolution of orchids.</title>
        <authorList>
            <person name="Zhang G.Q."/>
            <person name="Liu K.W."/>
            <person name="Li Z."/>
            <person name="Lohaus R."/>
            <person name="Hsiao Y.Y."/>
            <person name="Niu S.C."/>
            <person name="Wang J.Y."/>
            <person name="Lin Y.C."/>
            <person name="Xu Q."/>
            <person name="Chen L.J."/>
            <person name="Yoshida K."/>
            <person name="Fujiwara S."/>
            <person name="Wang Z.W."/>
            <person name="Zhang Y.Q."/>
            <person name="Mitsuda N."/>
            <person name="Wang M."/>
            <person name="Liu G.H."/>
            <person name="Pecoraro L."/>
            <person name="Huang H.X."/>
            <person name="Xiao X.J."/>
            <person name="Lin M."/>
            <person name="Wu X.Y."/>
            <person name="Wu W.L."/>
            <person name="Chen Y.Y."/>
            <person name="Chang S.B."/>
            <person name="Sakamoto S."/>
            <person name="Ohme-Takagi M."/>
            <person name="Yagi M."/>
            <person name="Zeng S.J."/>
            <person name="Shen C.Y."/>
            <person name="Yeh C.M."/>
            <person name="Luo Y.B."/>
            <person name="Tsai W.C."/>
            <person name="Van de Peer Y."/>
            <person name="Liu Z.J."/>
        </authorList>
    </citation>
    <scope>NUCLEOTIDE SEQUENCE [LARGE SCALE GENOMIC DNA]</scope>
    <source>
        <tissue evidence="2">The whole plant</tissue>
    </source>
</reference>
<reference evidence="2 3" key="1">
    <citation type="journal article" date="2016" name="Sci. Rep.">
        <title>The Dendrobium catenatum Lindl. genome sequence provides insights into polysaccharide synthase, floral development and adaptive evolution.</title>
        <authorList>
            <person name="Zhang G.Q."/>
            <person name="Xu Q."/>
            <person name="Bian C."/>
            <person name="Tsai W.C."/>
            <person name="Yeh C.M."/>
            <person name="Liu K.W."/>
            <person name="Yoshida K."/>
            <person name="Zhang L.S."/>
            <person name="Chang S.B."/>
            <person name="Chen F."/>
            <person name="Shi Y."/>
            <person name="Su Y.Y."/>
            <person name="Zhang Y.Q."/>
            <person name="Chen L.J."/>
            <person name="Yin Y."/>
            <person name="Lin M."/>
            <person name="Huang H."/>
            <person name="Deng H."/>
            <person name="Wang Z.W."/>
            <person name="Zhu S.L."/>
            <person name="Zhao X."/>
            <person name="Deng C."/>
            <person name="Niu S.C."/>
            <person name="Huang J."/>
            <person name="Wang M."/>
            <person name="Liu G.H."/>
            <person name="Yang H.J."/>
            <person name="Xiao X.J."/>
            <person name="Hsiao Y.Y."/>
            <person name="Wu W.L."/>
            <person name="Chen Y.Y."/>
            <person name="Mitsuda N."/>
            <person name="Ohme-Takagi M."/>
            <person name="Luo Y.B."/>
            <person name="Van de Peer Y."/>
            <person name="Liu Z.J."/>
        </authorList>
    </citation>
    <scope>NUCLEOTIDE SEQUENCE [LARGE SCALE GENOMIC DNA]</scope>
    <source>
        <tissue evidence="2">The whole plant</tissue>
    </source>
</reference>
<evidence type="ECO:0000313" key="2">
    <source>
        <dbReference type="EMBL" id="PKU79794.1"/>
    </source>
</evidence>
<keyword evidence="3" id="KW-1185">Reference proteome</keyword>
<gene>
    <name evidence="2" type="ORF">MA16_Dca018772</name>
</gene>
<feature type="region of interest" description="Disordered" evidence="1">
    <location>
        <begin position="44"/>
        <end position="101"/>
    </location>
</feature>
<accession>A0A2I0WVW3</accession>
<dbReference type="Proteomes" id="UP000233837">
    <property type="component" value="Unassembled WGS sequence"/>
</dbReference>
<feature type="compositionally biased region" description="Polar residues" evidence="1">
    <location>
        <begin position="58"/>
        <end position="73"/>
    </location>
</feature>
<dbReference type="AlphaFoldDB" id="A0A2I0WVW3"/>
<evidence type="ECO:0000256" key="1">
    <source>
        <dbReference type="SAM" id="MobiDB-lite"/>
    </source>
</evidence>
<evidence type="ECO:0000313" key="3">
    <source>
        <dbReference type="Proteomes" id="UP000233837"/>
    </source>
</evidence>